<evidence type="ECO:0000256" key="2">
    <source>
        <dbReference type="ARBA" id="ARBA00004323"/>
    </source>
</evidence>
<dbReference type="Pfam" id="PF00652">
    <property type="entry name" value="Ricin_B_lectin"/>
    <property type="match status" value="1"/>
</dbReference>
<name>A0A7N4NQB0_SARHA</name>
<evidence type="ECO:0000256" key="6">
    <source>
        <dbReference type="ARBA" id="ARBA00022676"/>
    </source>
</evidence>
<evidence type="ECO:0000256" key="17">
    <source>
        <dbReference type="ARBA" id="ARBA00023211"/>
    </source>
</evidence>
<keyword evidence="8 18" id="KW-0812">Transmembrane</keyword>
<evidence type="ECO:0000259" key="20">
    <source>
        <dbReference type="Pfam" id="PF00652"/>
    </source>
</evidence>
<dbReference type="InterPro" id="IPR000772">
    <property type="entry name" value="Ricin_B_lectin"/>
</dbReference>
<dbReference type="GO" id="GO:0000139">
    <property type="term" value="C:Golgi membrane"/>
    <property type="evidence" value="ECO:0007669"/>
    <property type="project" value="UniProtKB-SubCell"/>
</dbReference>
<dbReference type="GeneTree" id="ENSGT00940000160161"/>
<keyword evidence="17 18" id="KW-0464">Manganese</keyword>
<dbReference type="GO" id="GO:0006493">
    <property type="term" value="P:protein O-linked glycosylation"/>
    <property type="evidence" value="ECO:0007669"/>
    <property type="project" value="TreeGrafter"/>
</dbReference>
<comment type="subcellular location">
    <subcellularLocation>
        <location evidence="2 18">Golgi apparatus membrane</location>
        <topology evidence="2 18">Single-pass type II membrane protein</topology>
    </subcellularLocation>
</comment>
<evidence type="ECO:0000256" key="8">
    <source>
        <dbReference type="ARBA" id="ARBA00022692"/>
    </source>
</evidence>
<keyword evidence="14 18" id="KW-0472">Membrane</keyword>
<keyword evidence="6 18" id="KW-0328">Glycosyltransferase</keyword>
<dbReference type="Ensembl" id="ENSSHAT00000024733.1">
    <property type="protein sequence ID" value="ENSSHAP00000026288.1"/>
    <property type="gene ID" value="ENSSHAG00000003446.2"/>
</dbReference>
<comment type="caution">
    <text evidence="18">Lacks conserved residue(s) required for the propagation of feature annotation.</text>
</comment>
<dbReference type="PANTHER" id="PTHR11675">
    <property type="entry name" value="N-ACETYLGALACTOSAMINYLTRANSFERASE"/>
    <property type="match status" value="1"/>
</dbReference>
<dbReference type="CDD" id="cd02510">
    <property type="entry name" value="pp-GalNAc-T"/>
    <property type="match status" value="1"/>
</dbReference>
<keyword evidence="11" id="KW-0735">Signal-anchor</keyword>
<dbReference type="Gene3D" id="2.80.10.50">
    <property type="match status" value="1"/>
</dbReference>
<dbReference type="InterPro" id="IPR001173">
    <property type="entry name" value="Glyco_trans_2-like"/>
</dbReference>
<proteinExistence type="inferred from homology"/>
<dbReference type="AlphaFoldDB" id="A0A7N4NQB0"/>
<evidence type="ECO:0000256" key="1">
    <source>
        <dbReference type="ARBA" id="ARBA00001936"/>
    </source>
</evidence>
<evidence type="ECO:0000256" key="15">
    <source>
        <dbReference type="ARBA" id="ARBA00023157"/>
    </source>
</evidence>
<accession>A0A7N4NQB0</accession>
<keyword evidence="10 18" id="KW-0430">Lectin</keyword>
<dbReference type="Proteomes" id="UP000007648">
    <property type="component" value="Unassembled WGS sequence"/>
</dbReference>
<comment type="pathway">
    <text evidence="3 18">Protein modification; protein glycosylation.</text>
</comment>
<reference evidence="21 22" key="1">
    <citation type="journal article" date="2011" name="Proc. Natl. Acad. Sci. U.S.A.">
        <title>Genetic diversity and population structure of the endangered marsupial Sarcophilus harrisii (Tasmanian devil).</title>
        <authorList>
            <person name="Miller W."/>
            <person name="Hayes V.M."/>
            <person name="Ratan A."/>
            <person name="Petersen D.C."/>
            <person name="Wittekindt N.E."/>
            <person name="Miller J."/>
            <person name="Walenz B."/>
            <person name="Knight J."/>
            <person name="Qi J."/>
            <person name="Zhao F."/>
            <person name="Wang Q."/>
            <person name="Bedoya-Reina O.C."/>
            <person name="Katiyar N."/>
            <person name="Tomsho L.P."/>
            <person name="Kasson L.M."/>
            <person name="Hardie R.A."/>
            <person name="Woodbridge P."/>
            <person name="Tindall E.A."/>
            <person name="Bertelsen M.F."/>
            <person name="Dixon D."/>
            <person name="Pyecroft S."/>
            <person name="Helgen K.M."/>
            <person name="Lesk A.M."/>
            <person name="Pringle T.H."/>
            <person name="Patterson N."/>
            <person name="Zhang Y."/>
            <person name="Kreiss A."/>
            <person name="Woods G.M."/>
            <person name="Jones M.E."/>
            <person name="Schuster S.C."/>
        </authorList>
    </citation>
    <scope>NUCLEOTIDE SEQUENCE [LARGE SCALE GENOMIC DNA]</scope>
</reference>
<dbReference type="InterPro" id="IPR045885">
    <property type="entry name" value="GalNAc-T"/>
</dbReference>
<comment type="cofactor">
    <cofactor evidence="1 18">
        <name>Mn(2+)</name>
        <dbReference type="ChEBI" id="CHEBI:29035"/>
    </cofactor>
</comment>
<keyword evidence="9" id="KW-0479">Metal-binding</keyword>
<keyword evidence="7 18" id="KW-0808">Transferase</keyword>
<dbReference type="Gene3D" id="3.90.550.10">
    <property type="entry name" value="Spore Coat Polysaccharide Biosynthesis Protein SpsA, Chain A"/>
    <property type="match status" value="1"/>
</dbReference>
<keyword evidence="13 18" id="KW-0333">Golgi apparatus</keyword>
<evidence type="ECO:0000256" key="5">
    <source>
        <dbReference type="ARBA" id="ARBA00012644"/>
    </source>
</evidence>
<evidence type="ECO:0000256" key="9">
    <source>
        <dbReference type="ARBA" id="ARBA00022723"/>
    </source>
</evidence>
<reference evidence="21" key="2">
    <citation type="submission" date="2025-08" db="UniProtKB">
        <authorList>
            <consortium name="Ensembl"/>
        </authorList>
    </citation>
    <scope>IDENTIFICATION</scope>
</reference>
<dbReference type="PANTHER" id="PTHR11675:SF50">
    <property type="entry name" value="POLYPEPTIDE N-ACETYLGALACTOSAMINYLTRANSFERASE 8-RELATED"/>
    <property type="match status" value="1"/>
</dbReference>
<dbReference type="GO" id="GO:0046872">
    <property type="term" value="F:metal ion binding"/>
    <property type="evidence" value="ECO:0007669"/>
    <property type="project" value="UniProtKB-KW"/>
</dbReference>
<reference evidence="21" key="3">
    <citation type="submission" date="2025-09" db="UniProtKB">
        <authorList>
            <consortium name="Ensembl"/>
        </authorList>
    </citation>
    <scope>IDENTIFICATION</scope>
</reference>
<evidence type="ECO:0000313" key="22">
    <source>
        <dbReference type="Proteomes" id="UP000007648"/>
    </source>
</evidence>
<dbReference type="FunFam" id="3.90.550.10:FF:000192">
    <property type="entry name" value="Polypeptide N-acetylgalactosaminyltransferase 9"/>
    <property type="match status" value="1"/>
</dbReference>
<dbReference type="InterPro" id="IPR029044">
    <property type="entry name" value="Nucleotide-diphossugar_trans"/>
</dbReference>
<feature type="transmembrane region" description="Helical" evidence="18">
    <location>
        <begin position="5"/>
        <end position="28"/>
    </location>
</feature>
<dbReference type="PROSITE" id="PS50231">
    <property type="entry name" value="RICIN_B_LECTIN"/>
    <property type="match status" value="1"/>
</dbReference>
<dbReference type="GO" id="GO:0004653">
    <property type="term" value="F:polypeptide N-acetylgalactosaminyltransferase activity"/>
    <property type="evidence" value="ECO:0007669"/>
    <property type="project" value="TreeGrafter"/>
</dbReference>
<feature type="transmembrane region" description="Helical" evidence="18">
    <location>
        <begin position="34"/>
        <end position="60"/>
    </location>
</feature>
<dbReference type="SUPFAM" id="SSF53448">
    <property type="entry name" value="Nucleotide-diphospho-sugar transferases"/>
    <property type="match status" value="1"/>
</dbReference>
<feature type="domain" description="Ricin B lectin" evidence="20">
    <location>
        <begin position="488"/>
        <end position="613"/>
    </location>
</feature>
<protein>
    <recommendedName>
        <fullName evidence="5 18">Polypeptide N-acetylgalactosaminyltransferase</fullName>
        <ecNumber evidence="18">2.4.1.-</ecNumber>
    </recommendedName>
    <alternativeName>
        <fullName evidence="18">Protein-UDP acetylgalactosaminyltransferase</fullName>
    </alternativeName>
</protein>
<evidence type="ECO:0000256" key="13">
    <source>
        <dbReference type="ARBA" id="ARBA00023034"/>
    </source>
</evidence>
<dbReference type="SUPFAM" id="SSF50370">
    <property type="entry name" value="Ricin B-like lectins"/>
    <property type="match status" value="1"/>
</dbReference>
<evidence type="ECO:0000256" key="18">
    <source>
        <dbReference type="RuleBase" id="RU361242"/>
    </source>
</evidence>
<evidence type="ECO:0000259" key="19">
    <source>
        <dbReference type="Pfam" id="PF00535"/>
    </source>
</evidence>
<organism evidence="21 22">
    <name type="scientific">Sarcophilus harrisii</name>
    <name type="common">Tasmanian devil</name>
    <name type="synonym">Sarcophilus laniarius</name>
    <dbReference type="NCBI Taxonomy" id="9305"/>
    <lineage>
        <taxon>Eukaryota</taxon>
        <taxon>Metazoa</taxon>
        <taxon>Chordata</taxon>
        <taxon>Craniata</taxon>
        <taxon>Vertebrata</taxon>
        <taxon>Euteleostomi</taxon>
        <taxon>Mammalia</taxon>
        <taxon>Metatheria</taxon>
        <taxon>Dasyuromorphia</taxon>
        <taxon>Dasyuridae</taxon>
        <taxon>Sarcophilus</taxon>
    </lineage>
</organism>
<dbReference type="FunFam" id="2.80.10.50:FF:000017">
    <property type="entry name" value="Polypeptide N-acetylgalactosaminyltransferase"/>
    <property type="match status" value="1"/>
</dbReference>
<evidence type="ECO:0000256" key="16">
    <source>
        <dbReference type="ARBA" id="ARBA00023180"/>
    </source>
</evidence>
<feature type="domain" description="Glycosyltransferase 2-like" evidence="19">
    <location>
        <begin position="178"/>
        <end position="324"/>
    </location>
</feature>
<evidence type="ECO:0000256" key="12">
    <source>
        <dbReference type="ARBA" id="ARBA00022989"/>
    </source>
</evidence>
<comment type="similarity">
    <text evidence="4 18">Belongs to the glycosyltransferase 2 family. GalNAc-T subfamily.</text>
</comment>
<keyword evidence="22" id="KW-1185">Reference proteome</keyword>
<evidence type="ECO:0000313" key="21">
    <source>
        <dbReference type="Ensembl" id="ENSSHAP00000026288.1"/>
    </source>
</evidence>
<evidence type="ECO:0000256" key="3">
    <source>
        <dbReference type="ARBA" id="ARBA00004922"/>
    </source>
</evidence>
<gene>
    <name evidence="21" type="primary">LOC100913537</name>
</gene>
<dbReference type="EC" id="2.4.1.-" evidence="18"/>
<evidence type="ECO:0000256" key="4">
    <source>
        <dbReference type="ARBA" id="ARBA00005680"/>
    </source>
</evidence>
<dbReference type="GO" id="GO:0030246">
    <property type="term" value="F:carbohydrate binding"/>
    <property type="evidence" value="ECO:0007669"/>
    <property type="project" value="UniProtKB-KW"/>
</dbReference>
<evidence type="ECO:0000256" key="10">
    <source>
        <dbReference type="ARBA" id="ARBA00022734"/>
    </source>
</evidence>
<dbReference type="UniPathway" id="UPA00378"/>
<dbReference type="Pfam" id="PF00535">
    <property type="entry name" value="Glycos_transf_2"/>
    <property type="match status" value="1"/>
</dbReference>
<dbReference type="InterPro" id="IPR035992">
    <property type="entry name" value="Ricin_B-like_lectins"/>
</dbReference>
<keyword evidence="12 18" id="KW-1133">Transmembrane helix</keyword>
<evidence type="ECO:0000256" key="14">
    <source>
        <dbReference type="ARBA" id="ARBA00023136"/>
    </source>
</evidence>
<dbReference type="InParanoid" id="A0A7N4NQB0"/>
<evidence type="ECO:0000256" key="11">
    <source>
        <dbReference type="ARBA" id="ARBA00022968"/>
    </source>
</evidence>
<keyword evidence="15 18" id="KW-1015">Disulfide bond</keyword>
<sequence>MSICIYYVCVYSSLSSLSLLFAFFSSISSSFSSLLLFVSLSVSLSLSLLLSVSVCLSLALSFSQYYNTSISYHRVIMRKMLHRCVELSVRHILKSFTNHIKSHASKKLQRKLFPDTALFEKWGDNLTNAQQIQAFILFSLYGYNAYLSDHLPFNRSIPDTRPLRCLEKKYPQQLPTLSVVITFMDEALSILQRAITSIIHRTPSHLLKELILVDDFSSNEDLKVNLDKQIQLYNLKYPGLLKLIRHTERKGVASTRFSGSQAATADVVIFLDAHIEVNIEWAEPILARIREDHTVIVSPIIDNILFDTLEVNESPLMPMGFSWKLFGHYDYMSVNSKDNTIAIKSPAIMGIFAANRLFLEKIGFLDTGMLFYGGENVELSLKAWQCGGKIEILPCSRIAHLQRAHKPYSLIISPLMKRNALRVAEIWMDNYKYMVYLAWNLPLKNHGIDFGEVSSKIELRKKLKCKSFDWYLKNIYPNLMPLQHIVGYGSMKNSVNKMICLDQGNIQGNTPVMYICNGFKQQFVYYHLTGELYVGQLHAEIFSNDRCLTDPGEGWKPELVSCQEAILKRMNMYWDFKQGASITNKYTNRCLEVSKRSPVSHLLILQRCTGQKWTIQHTVRNWEI</sequence>
<evidence type="ECO:0000256" key="7">
    <source>
        <dbReference type="ARBA" id="ARBA00022679"/>
    </source>
</evidence>
<keyword evidence="16" id="KW-0325">Glycoprotein</keyword>